<feature type="compositionally biased region" description="Polar residues" evidence="5">
    <location>
        <begin position="170"/>
        <end position="186"/>
    </location>
</feature>
<dbReference type="OrthoDB" id="10056939at2759"/>
<dbReference type="SUPFAM" id="SSF46689">
    <property type="entry name" value="Homeodomain-like"/>
    <property type="match status" value="1"/>
</dbReference>
<evidence type="ECO:0000256" key="1">
    <source>
        <dbReference type="ARBA" id="ARBA00023125"/>
    </source>
</evidence>
<dbReference type="GO" id="GO:0005634">
    <property type="term" value="C:nucleus"/>
    <property type="evidence" value="ECO:0007669"/>
    <property type="project" value="UniProtKB-SubCell"/>
</dbReference>
<keyword evidence="2 4" id="KW-0371">Homeobox</keyword>
<keyword evidence="3 4" id="KW-0539">Nucleus</keyword>
<evidence type="ECO:0000256" key="3">
    <source>
        <dbReference type="ARBA" id="ARBA00023242"/>
    </source>
</evidence>
<keyword evidence="1 4" id="KW-0238">DNA-binding</keyword>
<dbReference type="CDD" id="cd00086">
    <property type="entry name" value="homeodomain"/>
    <property type="match status" value="1"/>
</dbReference>
<evidence type="ECO:0000313" key="8">
    <source>
        <dbReference type="Proteomes" id="UP000824998"/>
    </source>
</evidence>
<dbReference type="SMART" id="SM00389">
    <property type="entry name" value="HOX"/>
    <property type="match status" value="1"/>
</dbReference>
<comment type="subcellular location">
    <subcellularLocation>
        <location evidence="4">Nucleus</location>
    </subcellularLocation>
</comment>
<accession>A0A9P7YG02</accession>
<dbReference type="AlphaFoldDB" id="A0A9P7YG02"/>
<protein>
    <submittedName>
        <fullName evidence="7">Homeobox KN domain-containing protein</fullName>
    </submittedName>
</protein>
<proteinExistence type="predicted"/>
<dbReference type="Gene3D" id="1.10.10.60">
    <property type="entry name" value="Homeodomain-like"/>
    <property type="match status" value="1"/>
</dbReference>
<dbReference type="GO" id="GO:0003677">
    <property type="term" value="F:DNA binding"/>
    <property type="evidence" value="ECO:0007669"/>
    <property type="project" value="UniProtKB-UniRule"/>
</dbReference>
<keyword evidence="8" id="KW-1185">Reference proteome</keyword>
<dbReference type="GO" id="GO:0006355">
    <property type="term" value="P:regulation of DNA-templated transcription"/>
    <property type="evidence" value="ECO:0007669"/>
    <property type="project" value="InterPro"/>
</dbReference>
<evidence type="ECO:0000256" key="2">
    <source>
        <dbReference type="ARBA" id="ARBA00023155"/>
    </source>
</evidence>
<dbReference type="Pfam" id="PF05920">
    <property type="entry name" value="Homeobox_KN"/>
    <property type="match status" value="1"/>
</dbReference>
<feature type="compositionally biased region" description="Basic and acidic residues" evidence="5">
    <location>
        <begin position="324"/>
        <end position="341"/>
    </location>
</feature>
<dbReference type="EMBL" id="MU251543">
    <property type="protein sequence ID" value="KAG9232532.1"/>
    <property type="molecule type" value="Genomic_DNA"/>
</dbReference>
<comment type="caution">
    <text evidence="7">The sequence shown here is derived from an EMBL/GenBank/DDBJ whole genome shotgun (WGS) entry which is preliminary data.</text>
</comment>
<organism evidence="7 8">
    <name type="scientific">Amylocarpus encephaloides</name>
    <dbReference type="NCBI Taxonomy" id="45428"/>
    <lineage>
        <taxon>Eukaryota</taxon>
        <taxon>Fungi</taxon>
        <taxon>Dikarya</taxon>
        <taxon>Ascomycota</taxon>
        <taxon>Pezizomycotina</taxon>
        <taxon>Leotiomycetes</taxon>
        <taxon>Helotiales</taxon>
        <taxon>Helotiales incertae sedis</taxon>
        <taxon>Amylocarpus</taxon>
    </lineage>
</organism>
<dbReference type="InterPro" id="IPR008422">
    <property type="entry name" value="KN_HD"/>
</dbReference>
<evidence type="ECO:0000259" key="6">
    <source>
        <dbReference type="PROSITE" id="PS50071"/>
    </source>
</evidence>
<dbReference type="Proteomes" id="UP000824998">
    <property type="component" value="Unassembled WGS sequence"/>
</dbReference>
<gene>
    <name evidence="7" type="ORF">BJ875DRAFT_485968</name>
</gene>
<dbReference type="InterPro" id="IPR001356">
    <property type="entry name" value="HD"/>
</dbReference>
<feature type="region of interest" description="Disordered" evidence="5">
    <location>
        <begin position="221"/>
        <end position="259"/>
    </location>
</feature>
<feature type="domain" description="Homeobox" evidence="6">
    <location>
        <begin position="248"/>
        <end position="311"/>
    </location>
</feature>
<evidence type="ECO:0000313" key="7">
    <source>
        <dbReference type="EMBL" id="KAG9232532.1"/>
    </source>
</evidence>
<dbReference type="InterPro" id="IPR050224">
    <property type="entry name" value="TALE_homeobox"/>
</dbReference>
<name>A0A9P7YG02_9HELO</name>
<feature type="region of interest" description="Disordered" evidence="5">
    <location>
        <begin position="1"/>
        <end position="20"/>
    </location>
</feature>
<feature type="compositionally biased region" description="Basic and acidic residues" evidence="5">
    <location>
        <begin position="10"/>
        <end position="20"/>
    </location>
</feature>
<feature type="region of interest" description="Disordered" evidence="5">
    <location>
        <begin position="320"/>
        <end position="354"/>
    </location>
</feature>
<feature type="region of interest" description="Disordered" evidence="5">
    <location>
        <begin position="98"/>
        <end position="206"/>
    </location>
</feature>
<feature type="DNA-binding region" description="Homeobox" evidence="4">
    <location>
        <begin position="250"/>
        <end position="312"/>
    </location>
</feature>
<feature type="compositionally biased region" description="Polar residues" evidence="5">
    <location>
        <begin position="227"/>
        <end position="241"/>
    </location>
</feature>
<dbReference type="PROSITE" id="PS50071">
    <property type="entry name" value="HOMEOBOX_2"/>
    <property type="match status" value="1"/>
</dbReference>
<reference evidence="7" key="1">
    <citation type="journal article" date="2021" name="IMA Fungus">
        <title>Genomic characterization of three marine fungi, including Emericellopsis atlantica sp. nov. with signatures of a generalist lifestyle and marine biomass degradation.</title>
        <authorList>
            <person name="Hagestad O.C."/>
            <person name="Hou L."/>
            <person name="Andersen J.H."/>
            <person name="Hansen E.H."/>
            <person name="Altermark B."/>
            <person name="Li C."/>
            <person name="Kuhnert E."/>
            <person name="Cox R.J."/>
            <person name="Crous P.W."/>
            <person name="Spatafora J.W."/>
            <person name="Lail K."/>
            <person name="Amirebrahimi M."/>
            <person name="Lipzen A."/>
            <person name="Pangilinan J."/>
            <person name="Andreopoulos W."/>
            <person name="Hayes R.D."/>
            <person name="Ng V."/>
            <person name="Grigoriev I.V."/>
            <person name="Jackson S.A."/>
            <person name="Sutton T.D.S."/>
            <person name="Dobson A.D.W."/>
            <person name="Rama T."/>
        </authorList>
    </citation>
    <scope>NUCLEOTIDE SEQUENCE</scope>
    <source>
        <strain evidence="7">TRa018bII</strain>
    </source>
</reference>
<dbReference type="PANTHER" id="PTHR11850">
    <property type="entry name" value="HOMEOBOX PROTEIN TRANSCRIPTION FACTORS"/>
    <property type="match status" value="1"/>
</dbReference>
<sequence length="354" mass="39703">MEADGTLVGDHYRRDPSSEKFELPPIRIAVPEFDQVRSPVPSSHSPTNTVDFEYYSSQLSYNRGGPSGEEADTEMERWSYNIPRSFPGKFGKWYWPQSDTIPARTGGHPRQSPSHFKNPWAGPRGRSPSTTCEGHSPLISPANFERPTARPSWGLSMNMSGGRPDYPLDPSQQGLNGCPQSSTYISDPSPAYHQQPAMYGSHQSSAHSFLGAHNPLLSHFRPPFPNTHHNGYSRNSYQSHVSKPGVNKKPRNRGGNLPKEATDKLKTWFVSHLQHPYPTETEKKTMVKEIGLKMIQISNWFINARRRQLPAMINNARAEAAARNARESNSDHGNDRRKSSEGDGEFGTSRRVHC</sequence>
<dbReference type="InterPro" id="IPR009057">
    <property type="entry name" value="Homeodomain-like_sf"/>
</dbReference>
<evidence type="ECO:0000256" key="4">
    <source>
        <dbReference type="PROSITE-ProRule" id="PRU00108"/>
    </source>
</evidence>
<evidence type="ECO:0000256" key="5">
    <source>
        <dbReference type="SAM" id="MobiDB-lite"/>
    </source>
</evidence>